<reference evidence="1 2" key="1">
    <citation type="journal article" date="2023" name="Plants (Basel)">
        <title>Bridging the Gap: Combining Genomics and Transcriptomics Approaches to Understand Stylosanthes scabra, an Orphan Legume from the Brazilian Caatinga.</title>
        <authorList>
            <person name="Ferreira-Neto J.R.C."/>
            <person name="da Silva M.D."/>
            <person name="Binneck E."/>
            <person name="de Melo N.F."/>
            <person name="da Silva R.H."/>
            <person name="de Melo A.L.T.M."/>
            <person name="Pandolfi V."/>
            <person name="Bustamante F.O."/>
            <person name="Brasileiro-Vidal A.C."/>
            <person name="Benko-Iseppon A.M."/>
        </authorList>
    </citation>
    <scope>NUCLEOTIDE SEQUENCE [LARGE SCALE GENOMIC DNA]</scope>
    <source>
        <tissue evidence="1">Leaves</tissue>
    </source>
</reference>
<protein>
    <submittedName>
        <fullName evidence="1">Uncharacterized protein</fullName>
    </submittedName>
</protein>
<sequence>MGSGVIYYEYEECEKFEDYGMKADIELGTFKIRRYRLDDEASVHPLYRVGWVKDTIKRESEGWNPLMRKRMLSREIPRKRFLLHFPYLWTSMRKKNYLRHVKELKRRPELSPLCQTSFCIRFTKESTDRQPAGHNASSYDPLEFGNRHCRV</sequence>
<proteinExistence type="predicted"/>
<dbReference type="Proteomes" id="UP001341840">
    <property type="component" value="Unassembled WGS sequence"/>
</dbReference>
<comment type="caution">
    <text evidence="1">The sequence shown here is derived from an EMBL/GenBank/DDBJ whole genome shotgun (WGS) entry which is preliminary data.</text>
</comment>
<gene>
    <name evidence="1" type="ORF">PIB30_037058</name>
</gene>
<dbReference type="EMBL" id="JASCZI010151219">
    <property type="protein sequence ID" value="MED6171053.1"/>
    <property type="molecule type" value="Genomic_DNA"/>
</dbReference>
<organism evidence="1 2">
    <name type="scientific">Stylosanthes scabra</name>
    <dbReference type="NCBI Taxonomy" id="79078"/>
    <lineage>
        <taxon>Eukaryota</taxon>
        <taxon>Viridiplantae</taxon>
        <taxon>Streptophyta</taxon>
        <taxon>Embryophyta</taxon>
        <taxon>Tracheophyta</taxon>
        <taxon>Spermatophyta</taxon>
        <taxon>Magnoliopsida</taxon>
        <taxon>eudicotyledons</taxon>
        <taxon>Gunneridae</taxon>
        <taxon>Pentapetalae</taxon>
        <taxon>rosids</taxon>
        <taxon>fabids</taxon>
        <taxon>Fabales</taxon>
        <taxon>Fabaceae</taxon>
        <taxon>Papilionoideae</taxon>
        <taxon>50 kb inversion clade</taxon>
        <taxon>dalbergioids sensu lato</taxon>
        <taxon>Dalbergieae</taxon>
        <taxon>Pterocarpus clade</taxon>
        <taxon>Stylosanthes</taxon>
    </lineage>
</organism>
<evidence type="ECO:0000313" key="2">
    <source>
        <dbReference type="Proteomes" id="UP001341840"/>
    </source>
</evidence>
<keyword evidence="2" id="KW-1185">Reference proteome</keyword>
<name>A0ABU6VFR7_9FABA</name>
<accession>A0ABU6VFR7</accession>
<evidence type="ECO:0000313" key="1">
    <source>
        <dbReference type="EMBL" id="MED6171053.1"/>
    </source>
</evidence>